<reference evidence="6 7" key="1">
    <citation type="journal article" date="2003" name="Int. J. Syst. Evol. Microbiol.">
        <title>Bacillus nealsonii sp. nov., isolated from a spacecraft-assembly facility, whose spores are gamma-radiation resistant.</title>
        <authorList>
            <person name="Venkateswaran K."/>
            <person name="Kempf M."/>
            <person name="Chen F."/>
            <person name="Satomi M."/>
            <person name="Nicholson W."/>
            <person name="Kern R."/>
        </authorList>
    </citation>
    <scope>NUCLEOTIDE SEQUENCE [LARGE SCALE GENOMIC DNA]</scope>
    <source>
        <strain evidence="6 7">FO-92</strain>
    </source>
</reference>
<dbReference type="InterPro" id="IPR016667">
    <property type="entry name" value="Caps_polysacc_synth_CpsB/CapC"/>
</dbReference>
<organism evidence="6 7">
    <name type="scientific">Niallia nealsonii</name>
    <dbReference type="NCBI Taxonomy" id="115979"/>
    <lineage>
        <taxon>Bacteria</taxon>
        <taxon>Bacillati</taxon>
        <taxon>Bacillota</taxon>
        <taxon>Bacilli</taxon>
        <taxon>Bacillales</taxon>
        <taxon>Bacillaceae</taxon>
        <taxon>Niallia</taxon>
    </lineage>
</organism>
<comment type="similarity">
    <text evidence="1 5">Belongs to the metallo-dependent hydrolases superfamily. CpsB/CapC family.</text>
</comment>
<comment type="caution">
    <text evidence="6">The sequence shown here is derived from an EMBL/GenBank/DDBJ whole genome shotgun (WGS) entry which is preliminary data.</text>
</comment>
<keyword evidence="2 5" id="KW-0378">Hydrolase</keyword>
<protein>
    <recommendedName>
        <fullName evidence="5">Tyrosine-protein phosphatase</fullName>
        <ecNumber evidence="5">3.1.3.48</ecNumber>
    </recommendedName>
</protein>
<dbReference type="PANTHER" id="PTHR39181">
    <property type="entry name" value="TYROSINE-PROTEIN PHOSPHATASE YWQE"/>
    <property type="match status" value="1"/>
</dbReference>
<evidence type="ECO:0000313" key="7">
    <source>
        <dbReference type="Proteomes" id="UP000233375"/>
    </source>
</evidence>
<comment type="catalytic activity">
    <reaction evidence="4 5">
        <text>O-phospho-L-tyrosyl-[protein] + H2O = L-tyrosyl-[protein] + phosphate</text>
        <dbReference type="Rhea" id="RHEA:10684"/>
        <dbReference type="Rhea" id="RHEA-COMP:10136"/>
        <dbReference type="Rhea" id="RHEA-COMP:20101"/>
        <dbReference type="ChEBI" id="CHEBI:15377"/>
        <dbReference type="ChEBI" id="CHEBI:43474"/>
        <dbReference type="ChEBI" id="CHEBI:46858"/>
        <dbReference type="ChEBI" id="CHEBI:61978"/>
        <dbReference type="EC" id="3.1.3.48"/>
    </reaction>
</comment>
<evidence type="ECO:0000256" key="4">
    <source>
        <dbReference type="ARBA" id="ARBA00051722"/>
    </source>
</evidence>
<dbReference type="AlphaFoldDB" id="A0A2N0Z2J2"/>
<dbReference type="EMBL" id="PISE01000020">
    <property type="protein sequence ID" value="PKG23725.1"/>
    <property type="molecule type" value="Genomic_DNA"/>
</dbReference>
<dbReference type="RefSeq" id="WP_101177116.1">
    <property type="nucleotide sequence ID" value="NZ_PISE01000020.1"/>
</dbReference>
<gene>
    <name evidence="6" type="ORF">CWS01_10310</name>
</gene>
<dbReference type="Pfam" id="PF19567">
    <property type="entry name" value="CpsB_CapC"/>
    <property type="match status" value="1"/>
</dbReference>
<dbReference type="GO" id="GO:0004725">
    <property type="term" value="F:protein tyrosine phosphatase activity"/>
    <property type="evidence" value="ECO:0007669"/>
    <property type="project" value="UniProtKB-UniRule"/>
</dbReference>
<evidence type="ECO:0000256" key="1">
    <source>
        <dbReference type="ARBA" id="ARBA00005750"/>
    </source>
</evidence>
<dbReference type="Proteomes" id="UP000233375">
    <property type="component" value="Unassembled WGS sequence"/>
</dbReference>
<dbReference type="SUPFAM" id="SSF89550">
    <property type="entry name" value="PHP domain-like"/>
    <property type="match status" value="1"/>
</dbReference>
<name>A0A2N0Z2J2_9BACI</name>
<keyword evidence="7" id="KW-1185">Reference proteome</keyword>
<dbReference type="InterPro" id="IPR016195">
    <property type="entry name" value="Pol/histidinol_Pase-like"/>
</dbReference>
<evidence type="ECO:0000256" key="5">
    <source>
        <dbReference type="PIRNR" id="PIRNR016557"/>
    </source>
</evidence>
<dbReference type="PANTHER" id="PTHR39181:SF1">
    <property type="entry name" value="TYROSINE-PROTEIN PHOSPHATASE YWQE"/>
    <property type="match status" value="1"/>
</dbReference>
<evidence type="ECO:0000256" key="3">
    <source>
        <dbReference type="ARBA" id="ARBA00022912"/>
    </source>
</evidence>
<dbReference type="OrthoDB" id="9788539at2"/>
<dbReference type="GO" id="GO:0030145">
    <property type="term" value="F:manganese ion binding"/>
    <property type="evidence" value="ECO:0007669"/>
    <property type="project" value="UniProtKB-UniRule"/>
</dbReference>
<sequence>MIDIHCHILPGIDDGASSIEDSLEMARVASEEGIKTIIATPHHRNNQFTNKKEDILQHVEDLNKVLKQKNMPINILPGQEVRIFGEVLEDYEKGEILTLNHTKYLFIEFPSSSVPRYAERLLYDIQTQGIIPIIVHPERNKELQEKPDLMYKLVQNGALTQVTGASVCGYFGKKVKQFSEQLIEANLTHFIASDAHNTTTRTFKMSQALDEIEANFGSDYVYLFTENAELLIEDKNVYKEMPQPIRKKKKFLGIF</sequence>
<evidence type="ECO:0000256" key="2">
    <source>
        <dbReference type="ARBA" id="ARBA00022801"/>
    </source>
</evidence>
<proteinExistence type="inferred from homology"/>
<evidence type="ECO:0000313" key="6">
    <source>
        <dbReference type="EMBL" id="PKG23725.1"/>
    </source>
</evidence>
<dbReference type="PIRSF" id="PIRSF016557">
    <property type="entry name" value="Caps_synth_CpsB"/>
    <property type="match status" value="1"/>
</dbReference>
<dbReference type="EC" id="3.1.3.48" evidence="5"/>
<keyword evidence="3 5" id="KW-0904">Protein phosphatase</keyword>
<dbReference type="Gene3D" id="3.20.20.140">
    <property type="entry name" value="Metal-dependent hydrolases"/>
    <property type="match status" value="1"/>
</dbReference>
<accession>A0A2N0Z2J2</accession>